<dbReference type="SUPFAM" id="SSF50978">
    <property type="entry name" value="WD40 repeat-like"/>
    <property type="match status" value="1"/>
</dbReference>
<dbReference type="SMART" id="SM00320">
    <property type="entry name" value="WD40"/>
    <property type="match status" value="2"/>
</dbReference>
<dbReference type="GO" id="GO:0000398">
    <property type="term" value="P:mRNA splicing, via spliceosome"/>
    <property type="evidence" value="ECO:0007669"/>
    <property type="project" value="InterPro"/>
</dbReference>
<dbReference type="InterPro" id="IPR045241">
    <property type="entry name" value="Prp46/PLRG1-like"/>
</dbReference>
<dbReference type="PANTHER" id="PTHR19923">
    <property type="entry name" value="WD40 REPEAT PROTEINPRL1/PRL2-RELATED"/>
    <property type="match status" value="1"/>
</dbReference>
<dbReference type="InterPro" id="IPR036322">
    <property type="entry name" value="WD40_repeat_dom_sf"/>
</dbReference>
<sequence>DLVAGKTRVTLTNHKKSVRAVVLHPRHYTFASGSPDNIKQWKFPDGSFIQNLSGHNAIINTLTVNSDGVLVSGDRRNSSSQLETRNYQEKEILMNVEFFLSLFFSF</sequence>
<comment type="caution">
    <text evidence="2">The sequence shown here is derived from an EMBL/GenBank/DDBJ whole genome shotgun (WGS) entry which is preliminary data.</text>
</comment>
<name>A0A2J8MUR2_PANTR</name>
<feature type="non-terminal residue" evidence="2">
    <location>
        <position position="1"/>
    </location>
</feature>
<comment type="similarity">
    <text evidence="1">Belongs to the WD repeat PRL1/PRL2 family.</text>
</comment>
<dbReference type="InterPro" id="IPR001680">
    <property type="entry name" value="WD40_rpt"/>
</dbReference>
<proteinExistence type="inferred from homology"/>
<protein>
    <submittedName>
        <fullName evidence="2">PLRG1 isoform 4</fullName>
    </submittedName>
</protein>
<dbReference type="AlphaFoldDB" id="A0A2J8MUR2"/>
<accession>A0A2J8MUR2</accession>
<evidence type="ECO:0000313" key="3">
    <source>
        <dbReference type="Proteomes" id="UP000236370"/>
    </source>
</evidence>
<gene>
    <name evidence="2" type="ORF">CK820_G0016979</name>
</gene>
<dbReference type="InterPro" id="IPR015943">
    <property type="entry name" value="WD40/YVTN_repeat-like_dom_sf"/>
</dbReference>
<dbReference type="PANTHER" id="PTHR19923:SF0">
    <property type="entry name" value="PLEIOTROPIC REGULATOR 1"/>
    <property type="match status" value="1"/>
</dbReference>
<organism evidence="2 3">
    <name type="scientific">Pan troglodytes</name>
    <name type="common">Chimpanzee</name>
    <dbReference type="NCBI Taxonomy" id="9598"/>
    <lineage>
        <taxon>Eukaryota</taxon>
        <taxon>Metazoa</taxon>
        <taxon>Chordata</taxon>
        <taxon>Craniata</taxon>
        <taxon>Vertebrata</taxon>
        <taxon>Euteleostomi</taxon>
        <taxon>Mammalia</taxon>
        <taxon>Eutheria</taxon>
        <taxon>Euarchontoglires</taxon>
        <taxon>Primates</taxon>
        <taxon>Haplorrhini</taxon>
        <taxon>Catarrhini</taxon>
        <taxon>Hominidae</taxon>
        <taxon>Pan</taxon>
    </lineage>
</organism>
<evidence type="ECO:0000256" key="1">
    <source>
        <dbReference type="ARBA" id="ARBA00025726"/>
    </source>
</evidence>
<dbReference type="Proteomes" id="UP000236370">
    <property type="component" value="Unassembled WGS sequence"/>
</dbReference>
<dbReference type="EMBL" id="NBAG03000243">
    <property type="protein sequence ID" value="PNI63257.1"/>
    <property type="molecule type" value="Genomic_DNA"/>
</dbReference>
<reference evidence="2 3" key="1">
    <citation type="submission" date="2017-12" db="EMBL/GenBank/DDBJ databases">
        <title>High-resolution comparative analysis of great ape genomes.</title>
        <authorList>
            <person name="Pollen A."/>
            <person name="Hastie A."/>
            <person name="Hormozdiari F."/>
            <person name="Dougherty M."/>
            <person name="Liu R."/>
            <person name="Chaisson M."/>
            <person name="Hoppe E."/>
            <person name="Hill C."/>
            <person name="Pang A."/>
            <person name="Hillier L."/>
            <person name="Baker C."/>
            <person name="Armstrong J."/>
            <person name="Shendure J."/>
            <person name="Paten B."/>
            <person name="Wilson R."/>
            <person name="Chao H."/>
            <person name="Schneider V."/>
            <person name="Ventura M."/>
            <person name="Kronenberg Z."/>
            <person name="Murali S."/>
            <person name="Gordon D."/>
            <person name="Cantsilieris S."/>
            <person name="Munson K."/>
            <person name="Nelson B."/>
            <person name="Raja A."/>
            <person name="Underwood J."/>
            <person name="Diekhans M."/>
            <person name="Fiddes I."/>
            <person name="Haussler D."/>
            <person name="Eichler E."/>
        </authorList>
    </citation>
    <scope>NUCLEOTIDE SEQUENCE [LARGE SCALE GENOMIC DNA]</scope>
    <source>
        <strain evidence="2">Yerkes chimp pedigree #C0471</strain>
    </source>
</reference>
<evidence type="ECO:0000313" key="2">
    <source>
        <dbReference type="EMBL" id="PNI63257.1"/>
    </source>
</evidence>
<dbReference type="Gene3D" id="2.130.10.10">
    <property type="entry name" value="YVTN repeat-like/Quinoprotein amine dehydrogenase"/>
    <property type="match status" value="1"/>
</dbReference>
<dbReference type="Pfam" id="PF00400">
    <property type="entry name" value="WD40"/>
    <property type="match status" value="2"/>
</dbReference>
<dbReference type="SMR" id="A0A2J8MUR2"/>